<dbReference type="RefSeq" id="XP_048135642.1">
    <property type="nucleotide sequence ID" value="XM_048279685.1"/>
</dbReference>
<name>A0ABM3HGD5_9MYRT</name>
<evidence type="ECO:0000313" key="1">
    <source>
        <dbReference type="Proteomes" id="UP000827889"/>
    </source>
</evidence>
<sequence length="206" mass="24540">MNNEFRKKYEAMEDVRSVVLHLKEFFGENGRTSRYEISKLYRMRMDEGSSVNDHILKMIWHIEELVWLNLIMDNDLAVDLILQSLPDSLYGIIQHFHMNKMEKALTELHSMLIVYEKEMQNTRPNIVAMAKVFSSKSKTVWKKKKWEKPLKAVVQVKLKVEKEKCHYYGVMGHWRRNYKNYLASLKVKPKNQPYEESGNKQDARAK</sequence>
<dbReference type="Proteomes" id="UP000827889">
    <property type="component" value="Chromosome 5"/>
</dbReference>
<organism evidence="1 2">
    <name type="scientific">Rhodamnia argentea</name>
    <dbReference type="NCBI Taxonomy" id="178133"/>
    <lineage>
        <taxon>Eukaryota</taxon>
        <taxon>Viridiplantae</taxon>
        <taxon>Streptophyta</taxon>
        <taxon>Embryophyta</taxon>
        <taxon>Tracheophyta</taxon>
        <taxon>Spermatophyta</taxon>
        <taxon>Magnoliopsida</taxon>
        <taxon>eudicotyledons</taxon>
        <taxon>Gunneridae</taxon>
        <taxon>Pentapetalae</taxon>
        <taxon>rosids</taxon>
        <taxon>malvids</taxon>
        <taxon>Myrtales</taxon>
        <taxon>Myrtaceae</taxon>
        <taxon>Myrtoideae</taxon>
        <taxon>Myrteae</taxon>
        <taxon>Australasian group</taxon>
        <taxon>Rhodamnia</taxon>
    </lineage>
</organism>
<gene>
    <name evidence="2" type="primary">LOC125315242</name>
</gene>
<keyword evidence="1" id="KW-1185">Reference proteome</keyword>
<dbReference type="Pfam" id="PF14223">
    <property type="entry name" value="Retrotran_gag_2"/>
    <property type="match status" value="1"/>
</dbReference>
<reference evidence="2" key="1">
    <citation type="submission" date="2025-08" db="UniProtKB">
        <authorList>
            <consortium name="RefSeq"/>
        </authorList>
    </citation>
    <scope>IDENTIFICATION</scope>
    <source>
        <tissue evidence="2">Leaf</tissue>
    </source>
</reference>
<evidence type="ECO:0000313" key="2">
    <source>
        <dbReference type="RefSeq" id="XP_048135642.1"/>
    </source>
</evidence>
<dbReference type="GeneID" id="125315242"/>
<protein>
    <submittedName>
        <fullName evidence="2">Uncharacterized protein LOC125315242</fullName>
    </submittedName>
</protein>
<proteinExistence type="predicted"/>
<accession>A0ABM3HGD5</accession>